<evidence type="ECO:0000256" key="2">
    <source>
        <dbReference type="SAM" id="MobiDB-lite"/>
    </source>
</evidence>
<dbReference type="eggNOG" id="COG1196">
    <property type="taxonomic scope" value="Bacteria"/>
</dbReference>
<sequence>MELDDDYAKALATKGDTDYFTDLQMFGPSNTFELKENAGDSRSVDPNKLSDDDLIDLSNYTASIVNQIRNQARKAGAKLNAGNVFVTNGATKFAKNVADGYRKDNFNSFEKGHDYDDINNAASSNGLQTSPGKNIYEDAGMAKNSDTDMFTLKDLKERILQSIEHMMNNDHDSNWAHTESLVGTGISGAYLGTSLSRIGNVVTVHILQVSDSQILSEASFDKAKIDNPYQGDFSDNSGMRSRFEAAKAKLTEAKETLSKRQAELKAAEAKSTELHAKLDQLKALQIKLQATVPTDKAMPLSVAHERKAQTAQLLTELKESLELATQKLTNLKAMAPKGDMPEVKTPMVDTPEVDRPKIEAPIVETSKAKKSKAEAPELKAPEVDLESKTQNKSTQLSPSIQKTTQTLMAKGYQPKAYQAQLPQTNEKKANLVWNLLGLSIISALATRLSRTTLSLNSKKR</sequence>
<feature type="compositionally biased region" description="Basic and acidic residues" evidence="2">
    <location>
        <begin position="371"/>
        <end position="389"/>
    </location>
</feature>
<feature type="region of interest" description="Disordered" evidence="2">
    <location>
        <begin position="364"/>
        <end position="399"/>
    </location>
</feature>
<gene>
    <name evidence="3" type="ORF">STRIC_1932</name>
</gene>
<evidence type="ECO:0000313" key="4">
    <source>
        <dbReference type="Proteomes" id="UP000003330"/>
    </source>
</evidence>
<dbReference type="AlphaFoldDB" id="G5K544"/>
<dbReference type="NCBIfam" id="TIGR04320">
    <property type="entry name" value="Surf_Exclu_PgrA"/>
    <property type="match status" value="1"/>
</dbReference>
<dbReference type="STRING" id="764299.STRIC_1932"/>
<comment type="caution">
    <text evidence="3">The sequence shown here is derived from an EMBL/GenBank/DDBJ whole genome shotgun (WGS) entry which is preliminary data.</text>
</comment>
<protein>
    <submittedName>
        <fullName evidence="3">Uncharacterized protein</fullName>
    </submittedName>
</protein>
<name>G5K544_9STRE</name>
<evidence type="ECO:0000313" key="3">
    <source>
        <dbReference type="EMBL" id="EHI68909.1"/>
    </source>
</evidence>
<reference evidence="3 4" key="1">
    <citation type="journal article" date="2014" name="Int. J. Syst. Evol. Microbiol.">
        <title>Phylogenomics and the dynamic genome evolution of the genus Streptococcus.</title>
        <authorList>
            <consortium name="The Broad Institute Genome Sequencing Platform"/>
            <person name="Richards V.P."/>
            <person name="Palmer S.R."/>
            <person name="Pavinski Bitar P.D."/>
            <person name="Qin X."/>
            <person name="Weinstock G.M."/>
            <person name="Highlander S.K."/>
            <person name="Town C.D."/>
            <person name="Burne R.A."/>
            <person name="Stanhope M.J."/>
        </authorList>
    </citation>
    <scope>NUCLEOTIDE SEQUENCE [LARGE SCALE GENOMIC DNA]</scope>
    <source>
        <strain evidence="3 4">707-05</strain>
    </source>
</reference>
<dbReference type="EMBL" id="AEUX02000007">
    <property type="protein sequence ID" value="EHI68909.1"/>
    <property type="molecule type" value="Genomic_DNA"/>
</dbReference>
<accession>G5K544</accession>
<evidence type="ECO:0000256" key="1">
    <source>
        <dbReference type="SAM" id="Coils"/>
    </source>
</evidence>
<proteinExistence type="predicted"/>
<dbReference type="InterPro" id="IPR027607">
    <property type="entry name" value="Surf_Exclu_SEC10/PgrA"/>
</dbReference>
<feature type="coiled-coil region" evidence="1">
    <location>
        <begin position="240"/>
        <end position="334"/>
    </location>
</feature>
<dbReference type="Proteomes" id="UP000003330">
    <property type="component" value="Unassembled WGS sequence"/>
</dbReference>
<organism evidence="3 4">
    <name type="scientific">Streptococcus ictaluri 707-05</name>
    <dbReference type="NCBI Taxonomy" id="764299"/>
    <lineage>
        <taxon>Bacteria</taxon>
        <taxon>Bacillati</taxon>
        <taxon>Bacillota</taxon>
        <taxon>Bacilli</taxon>
        <taxon>Lactobacillales</taxon>
        <taxon>Streptococcaceae</taxon>
        <taxon>Streptococcus</taxon>
    </lineage>
</organism>
<keyword evidence="4" id="KW-1185">Reference proteome</keyword>
<feature type="compositionally biased region" description="Polar residues" evidence="2">
    <location>
        <begin position="390"/>
        <end position="399"/>
    </location>
</feature>
<keyword evidence="1" id="KW-0175">Coiled coil</keyword>